<feature type="transmembrane region" description="Helical" evidence="11">
    <location>
        <begin position="12"/>
        <end position="31"/>
    </location>
</feature>
<feature type="transmembrane region" description="Helical" evidence="11">
    <location>
        <begin position="208"/>
        <end position="231"/>
    </location>
</feature>
<feature type="transmembrane region" description="Helical" evidence="11">
    <location>
        <begin position="157"/>
        <end position="180"/>
    </location>
</feature>
<organism evidence="12 13">
    <name type="scientific">Cristinia sonorae</name>
    <dbReference type="NCBI Taxonomy" id="1940300"/>
    <lineage>
        <taxon>Eukaryota</taxon>
        <taxon>Fungi</taxon>
        <taxon>Dikarya</taxon>
        <taxon>Basidiomycota</taxon>
        <taxon>Agaricomycotina</taxon>
        <taxon>Agaricomycetes</taxon>
        <taxon>Agaricomycetidae</taxon>
        <taxon>Agaricales</taxon>
        <taxon>Pleurotineae</taxon>
        <taxon>Stephanosporaceae</taxon>
        <taxon>Cristinia</taxon>
    </lineage>
</organism>
<dbReference type="CDD" id="cd14966">
    <property type="entry name" value="7tmD_STE3"/>
    <property type="match status" value="1"/>
</dbReference>
<protein>
    <submittedName>
        <fullName evidence="12">STE3-domain-containing protein</fullName>
    </submittedName>
</protein>
<feature type="compositionally biased region" description="Basic and acidic residues" evidence="10">
    <location>
        <begin position="396"/>
        <end position="406"/>
    </location>
</feature>
<keyword evidence="7 11" id="KW-0472">Membrane</keyword>
<gene>
    <name evidence="12" type="ORF">BXZ70DRAFT_898079</name>
</gene>
<comment type="subcellular location">
    <subcellularLocation>
        <location evidence="1">Membrane</location>
        <topology evidence="1">Multi-pass membrane protein</topology>
    </subcellularLocation>
</comment>
<dbReference type="PRINTS" id="PR00901">
    <property type="entry name" value="PHEROMONEBAR"/>
</dbReference>
<evidence type="ECO:0000313" key="12">
    <source>
        <dbReference type="EMBL" id="KAH8092655.1"/>
    </source>
</evidence>
<dbReference type="InterPro" id="IPR000481">
    <property type="entry name" value="GPCR_Pheromne_B_alpha_rcpt"/>
</dbReference>
<keyword evidence="8" id="KW-0675">Receptor</keyword>
<feature type="transmembrane region" description="Helical" evidence="11">
    <location>
        <begin position="274"/>
        <end position="291"/>
    </location>
</feature>
<keyword evidence="5 11" id="KW-1133">Transmembrane helix</keyword>
<dbReference type="PRINTS" id="PR00899">
    <property type="entry name" value="GPCRSTE3"/>
</dbReference>
<evidence type="ECO:0000256" key="1">
    <source>
        <dbReference type="ARBA" id="ARBA00004141"/>
    </source>
</evidence>
<dbReference type="PANTHER" id="PTHR28097:SF1">
    <property type="entry name" value="PHEROMONE A FACTOR RECEPTOR"/>
    <property type="match status" value="1"/>
</dbReference>
<dbReference type="OrthoDB" id="2874149at2759"/>
<feature type="transmembrane region" description="Helical" evidence="11">
    <location>
        <begin position="118"/>
        <end position="137"/>
    </location>
</feature>
<dbReference type="InterPro" id="IPR001499">
    <property type="entry name" value="GPCR_STE3"/>
</dbReference>
<keyword evidence="9" id="KW-0807">Transducer</keyword>
<sequence length="463" mass="51430">MAVSWHAEAGVIAGFSLLSFILCYIPLAWHFEAWNVGCVLYIFWIGTGCLFQFINYIVWFDNAVNVAPVWCDISIRFLFIARLGIVASGLIIARRLCKITTGTTTRGSRRDKMRSVSIDLAIGLGFPLAQLIIFWFIQGHRFDIYEGVGCRPAIPVTWVFMVLSACWPVALGLVSCYYSVRTLIAFTKRRREFSELLSSNSNLTYNRYFRLMALAVIEIVVTVPLGIWLLVSTPISYEYKGLADLHDGFSRVRQFPLKAWILIPGARQTFESDAWIFIALGLLFFINFGFAEEARRNYRKAYGSITKTLGISSVGTATETGFTATGSKMGSSGFGRVTIPTFIQRNASKRDSFGSFSDRLSAISIGDVGGFLEDEKTPYTPTESSAGSSTNLGSPVDEKQELKNESVQEIAKPESAYSVETVQRLSGPPSPTRSHHDLDIEAQRKPPSVELPSSVRNNSIDMV</sequence>
<keyword evidence="6" id="KW-0297">G-protein coupled receptor</keyword>
<evidence type="ECO:0000256" key="7">
    <source>
        <dbReference type="ARBA" id="ARBA00023136"/>
    </source>
</evidence>
<evidence type="ECO:0000256" key="3">
    <source>
        <dbReference type="ARBA" id="ARBA00022507"/>
    </source>
</evidence>
<feature type="compositionally biased region" description="Basic and acidic residues" evidence="10">
    <location>
        <begin position="434"/>
        <end position="444"/>
    </location>
</feature>
<feature type="compositionally biased region" description="Polar residues" evidence="10">
    <location>
        <begin position="379"/>
        <end position="393"/>
    </location>
</feature>
<evidence type="ECO:0000256" key="11">
    <source>
        <dbReference type="SAM" id="Phobius"/>
    </source>
</evidence>
<feature type="region of interest" description="Disordered" evidence="10">
    <location>
        <begin position="374"/>
        <end position="463"/>
    </location>
</feature>
<dbReference type="GO" id="GO:0005886">
    <property type="term" value="C:plasma membrane"/>
    <property type="evidence" value="ECO:0007669"/>
    <property type="project" value="TreeGrafter"/>
</dbReference>
<comment type="similarity">
    <text evidence="2">Belongs to the G-protein coupled receptor 4 family.</text>
</comment>
<dbReference type="GO" id="GO:0004934">
    <property type="term" value="F:mating-type alpha-factor pheromone receptor activity"/>
    <property type="evidence" value="ECO:0007669"/>
    <property type="project" value="InterPro"/>
</dbReference>
<evidence type="ECO:0000256" key="4">
    <source>
        <dbReference type="ARBA" id="ARBA00022692"/>
    </source>
</evidence>
<evidence type="ECO:0000256" key="2">
    <source>
        <dbReference type="ARBA" id="ARBA00011085"/>
    </source>
</evidence>
<evidence type="ECO:0000256" key="6">
    <source>
        <dbReference type="ARBA" id="ARBA00023040"/>
    </source>
</evidence>
<dbReference type="GO" id="GO:0000750">
    <property type="term" value="P:pheromone-dependent signal transduction involved in conjugation with cellular fusion"/>
    <property type="evidence" value="ECO:0007669"/>
    <property type="project" value="TreeGrafter"/>
</dbReference>
<comment type="caution">
    <text evidence="12">The sequence shown here is derived from an EMBL/GenBank/DDBJ whole genome shotgun (WGS) entry which is preliminary data.</text>
</comment>
<proteinExistence type="inferred from homology"/>
<keyword evidence="13" id="KW-1185">Reference proteome</keyword>
<feature type="compositionally biased region" description="Polar residues" evidence="10">
    <location>
        <begin position="454"/>
        <end position="463"/>
    </location>
</feature>
<feature type="transmembrane region" description="Helical" evidence="11">
    <location>
        <begin position="79"/>
        <end position="97"/>
    </location>
</feature>
<name>A0A8K0UIU7_9AGAR</name>
<evidence type="ECO:0000256" key="8">
    <source>
        <dbReference type="ARBA" id="ARBA00023170"/>
    </source>
</evidence>
<keyword evidence="4 11" id="KW-0812">Transmembrane</keyword>
<feature type="transmembrane region" description="Helical" evidence="11">
    <location>
        <begin position="38"/>
        <end position="59"/>
    </location>
</feature>
<dbReference type="Pfam" id="PF02076">
    <property type="entry name" value="STE3"/>
    <property type="match status" value="1"/>
</dbReference>
<keyword evidence="3" id="KW-0589">Pheromone response</keyword>
<evidence type="ECO:0000256" key="5">
    <source>
        <dbReference type="ARBA" id="ARBA00022989"/>
    </source>
</evidence>
<dbReference type="PANTHER" id="PTHR28097">
    <property type="entry name" value="PHEROMONE A FACTOR RECEPTOR"/>
    <property type="match status" value="1"/>
</dbReference>
<dbReference type="AlphaFoldDB" id="A0A8K0UIU7"/>
<accession>A0A8K0UIU7</accession>
<dbReference type="EMBL" id="JAEVFJ010000031">
    <property type="protein sequence ID" value="KAH8092655.1"/>
    <property type="molecule type" value="Genomic_DNA"/>
</dbReference>
<reference evidence="12" key="1">
    <citation type="journal article" date="2021" name="New Phytol.">
        <title>Evolutionary innovations through gain and loss of genes in the ectomycorrhizal Boletales.</title>
        <authorList>
            <person name="Wu G."/>
            <person name="Miyauchi S."/>
            <person name="Morin E."/>
            <person name="Kuo A."/>
            <person name="Drula E."/>
            <person name="Varga T."/>
            <person name="Kohler A."/>
            <person name="Feng B."/>
            <person name="Cao Y."/>
            <person name="Lipzen A."/>
            <person name="Daum C."/>
            <person name="Hundley H."/>
            <person name="Pangilinan J."/>
            <person name="Johnson J."/>
            <person name="Barry K."/>
            <person name="LaButti K."/>
            <person name="Ng V."/>
            <person name="Ahrendt S."/>
            <person name="Min B."/>
            <person name="Choi I.G."/>
            <person name="Park H."/>
            <person name="Plett J.M."/>
            <person name="Magnuson J."/>
            <person name="Spatafora J.W."/>
            <person name="Nagy L.G."/>
            <person name="Henrissat B."/>
            <person name="Grigoriev I.V."/>
            <person name="Yang Z.L."/>
            <person name="Xu J."/>
            <person name="Martin F.M."/>
        </authorList>
    </citation>
    <scope>NUCLEOTIDE SEQUENCE</scope>
    <source>
        <strain evidence="12">KKN 215</strain>
    </source>
</reference>
<evidence type="ECO:0000256" key="10">
    <source>
        <dbReference type="SAM" id="MobiDB-lite"/>
    </source>
</evidence>
<dbReference type="Proteomes" id="UP000813824">
    <property type="component" value="Unassembled WGS sequence"/>
</dbReference>
<evidence type="ECO:0000256" key="9">
    <source>
        <dbReference type="ARBA" id="ARBA00023224"/>
    </source>
</evidence>
<evidence type="ECO:0000313" key="13">
    <source>
        <dbReference type="Proteomes" id="UP000813824"/>
    </source>
</evidence>